<dbReference type="InterPro" id="IPR003340">
    <property type="entry name" value="B3_DNA-bd"/>
</dbReference>
<keyword evidence="4" id="KW-0804">Transcription</keyword>
<dbReference type="Proteomes" id="UP000250235">
    <property type="component" value="Unassembled WGS sequence"/>
</dbReference>
<dbReference type="InterPro" id="IPR050655">
    <property type="entry name" value="Plant_B3_domain"/>
</dbReference>
<dbReference type="PANTHER" id="PTHR31920:SF132">
    <property type="entry name" value="TF-B3 DOMAIN-CONTAINING PROTEIN"/>
    <property type="match status" value="1"/>
</dbReference>
<evidence type="ECO:0000256" key="5">
    <source>
        <dbReference type="ARBA" id="ARBA00023242"/>
    </source>
</evidence>
<dbReference type="Pfam" id="PF02362">
    <property type="entry name" value="B3"/>
    <property type="match status" value="2"/>
</dbReference>
<sequence>MGTNPKSRPSFFKVLINDDFNRQLRLPPAFVKKWGEILPQFHAQLRASSGKMWDVKLEKHEDQSYYFAGGWVKFCEDLGLSIGEFLVFWYSGRAIFDVSVYGISGCGRETTAINDPVKDSDPDEAVNRAPVVTDLDVKAKIEDEDGIDPPDEFGVGEIGVFCKKLDHRYSTRLEIPKTFVLSAGIGCHRMVHLQDSKSRLWPVQMVSVSRQKGGNGFVLTAGWNEFLVGNKVAIGSTVVLKCEAPGGSLVKAKVLDNGTKGGQLIQPPRGKGRPSKTCISYQLNVSPCKEECVFF</sequence>
<evidence type="ECO:0000259" key="6">
    <source>
        <dbReference type="PROSITE" id="PS50863"/>
    </source>
</evidence>
<dbReference type="PROSITE" id="PS50863">
    <property type="entry name" value="B3"/>
    <property type="match status" value="2"/>
</dbReference>
<dbReference type="EMBL" id="KQ992983">
    <property type="protein sequence ID" value="KZV49751.1"/>
    <property type="molecule type" value="Genomic_DNA"/>
</dbReference>
<evidence type="ECO:0000256" key="1">
    <source>
        <dbReference type="ARBA" id="ARBA00004123"/>
    </source>
</evidence>
<keyword evidence="2" id="KW-0805">Transcription regulation</keyword>
<comment type="subcellular location">
    <subcellularLocation>
        <location evidence="1">Nucleus</location>
    </subcellularLocation>
</comment>
<gene>
    <name evidence="7" type="ORF">F511_24212</name>
</gene>
<protein>
    <recommendedName>
        <fullName evidence="6">TF-B3 domain-containing protein</fullName>
    </recommendedName>
</protein>
<organism evidence="7 8">
    <name type="scientific">Dorcoceras hygrometricum</name>
    <dbReference type="NCBI Taxonomy" id="472368"/>
    <lineage>
        <taxon>Eukaryota</taxon>
        <taxon>Viridiplantae</taxon>
        <taxon>Streptophyta</taxon>
        <taxon>Embryophyta</taxon>
        <taxon>Tracheophyta</taxon>
        <taxon>Spermatophyta</taxon>
        <taxon>Magnoliopsida</taxon>
        <taxon>eudicotyledons</taxon>
        <taxon>Gunneridae</taxon>
        <taxon>Pentapetalae</taxon>
        <taxon>asterids</taxon>
        <taxon>lamiids</taxon>
        <taxon>Lamiales</taxon>
        <taxon>Gesneriaceae</taxon>
        <taxon>Didymocarpoideae</taxon>
        <taxon>Trichosporeae</taxon>
        <taxon>Loxocarpinae</taxon>
        <taxon>Dorcoceras</taxon>
    </lineage>
</organism>
<dbReference type="InterPro" id="IPR015300">
    <property type="entry name" value="DNA-bd_pseudobarrel_sf"/>
</dbReference>
<dbReference type="SMART" id="SM01019">
    <property type="entry name" value="B3"/>
    <property type="match status" value="2"/>
</dbReference>
<dbReference type="SUPFAM" id="SSF101936">
    <property type="entry name" value="DNA-binding pseudobarrel domain"/>
    <property type="match status" value="2"/>
</dbReference>
<keyword evidence="3" id="KW-0238">DNA-binding</keyword>
<proteinExistence type="predicted"/>
<keyword evidence="5" id="KW-0539">Nucleus</keyword>
<dbReference type="Gene3D" id="2.40.330.10">
    <property type="entry name" value="DNA-binding pseudobarrel domain"/>
    <property type="match status" value="2"/>
</dbReference>
<evidence type="ECO:0000256" key="4">
    <source>
        <dbReference type="ARBA" id="ARBA00023163"/>
    </source>
</evidence>
<evidence type="ECO:0000313" key="8">
    <source>
        <dbReference type="Proteomes" id="UP000250235"/>
    </source>
</evidence>
<name>A0A2Z7CRN1_9LAMI</name>
<accession>A0A2Z7CRN1</accession>
<dbReference type="CDD" id="cd10017">
    <property type="entry name" value="B3_DNA"/>
    <property type="match status" value="1"/>
</dbReference>
<reference evidence="7 8" key="1">
    <citation type="journal article" date="2015" name="Proc. Natl. Acad. Sci. U.S.A.">
        <title>The resurrection genome of Boea hygrometrica: A blueprint for survival of dehydration.</title>
        <authorList>
            <person name="Xiao L."/>
            <person name="Yang G."/>
            <person name="Zhang L."/>
            <person name="Yang X."/>
            <person name="Zhao S."/>
            <person name="Ji Z."/>
            <person name="Zhou Q."/>
            <person name="Hu M."/>
            <person name="Wang Y."/>
            <person name="Chen M."/>
            <person name="Xu Y."/>
            <person name="Jin H."/>
            <person name="Xiao X."/>
            <person name="Hu G."/>
            <person name="Bao F."/>
            <person name="Hu Y."/>
            <person name="Wan P."/>
            <person name="Li L."/>
            <person name="Deng X."/>
            <person name="Kuang T."/>
            <person name="Xiang C."/>
            <person name="Zhu J.K."/>
            <person name="Oliver M.J."/>
            <person name="He Y."/>
        </authorList>
    </citation>
    <scope>NUCLEOTIDE SEQUENCE [LARGE SCALE GENOMIC DNA]</scope>
    <source>
        <strain evidence="8">cv. XS01</strain>
    </source>
</reference>
<feature type="domain" description="TF-B3" evidence="6">
    <location>
        <begin position="9"/>
        <end position="104"/>
    </location>
</feature>
<feature type="domain" description="TF-B3" evidence="6">
    <location>
        <begin position="158"/>
        <end position="258"/>
    </location>
</feature>
<dbReference type="GO" id="GO:0005634">
    <property type="term" value="C:nucleus"/>
    <property type="evidence" value="ECO:0007669"/>
    <property type="project" value="UniProtKB-SubCell"/>
</dbReference>
<dbReference type="PANTHER" id="PTHR31920">
    <property type="entry name" value="B3 DOMAIN-CONTAINING"/>
    <property type="match status" value="1"/>
</dbReference>
<keyword evidence="8" id="KW-1185">Reference proteome</keyword>
<dbReference type="GO" id="GO:0003677">
    <property type="term" value="F:DNA binding"/>
    <property type="evidence" value="ECO:0007669"/>
    <property type="project" value="UniProtKB-KW"/>
</dbReference>
<dbReference type="OrthoDB" id="912016at2759"/>
<evidence type="ECO:0000256" key="3">
    <source>
        <dbReference type="ARBA" id="ARBA00023125"/>
    </source>
</evidence>
<dbReference type="AlphaFoldDB" id="A0A2Z7CRN1"/>
<evidence type="ECO:0000313" key="7">
    <source>
        <dbReference type="EMBL" id="KZV49751.1"/>
    </source>
</evidence>
<evidence type="ECO:0000256" key="2">
    <source>
        <dbReference type="ARBA" id="ARBA00023015"/>
    </source>
</evidence>